<evidence type="ECO:0000313" key="2">
    <source>
        <dbReference type="EMBL" id="EGT41492.1"/>
    </source>
</evidence>
<dbReference type="OrthoDB" id="5859267at2759"/>
<dbReference type="InParanoid" id="G0MQW2"/>
<organism evidence="3">
    <name type="scientific">Caenorhabditis brenneri</name>
    <name type="common">Nematode worm</name>
    <dbReference type="NCBI Taxonomy" id="135651"/>
    <lineage>
        <taxon>Eukaryota</taxon>
        <taxon>Metazoa</taxon>
        <taxon>Ecdysozoa</taxon>
        <taxon>Nematoda</taxon>
        <taxon>Chromadorea</taxon>
        <taxon>Rhabditida</taxon>
        <taxon>Rhabditina</taxon>
        <taxon>Rhabditomorpha</taxon>
        <taxon>Rhabditoidea</taxon>
        <taxon>Rhabditidae</taxon>
        <taxon>Peloderinae</taxon>
        <taxon>Caenorhabditis</taxon>
    </lineage>
</organism>
<dbReference type="HOGENOM" id="CLU_1236027_0_0_1"/>
<feature type="region of interest" description="Disordered" evidence="1">
    <location>
        <begin position="169"/>
        <end position="228"/>
    </location>
</feature>
<dbReference type="OMA" id="HAIFISD"/>
<keyword evidence="3" id="KW-1185">Reference proteome</keyword>
<reference evidence="3" key="1">
    <citation type="submission" date="2011-07" db="EMBL/GenBank/DDBJ databases">
        <authorList>
            <consortium name="Caenorhabditis brenneri Sequencing and Analysis Consortium"/>
            <person name="Wilson R.K."/>
        </authorList>
    </citation>
    <scope>NUCLEOTIDE SEQUENCE [LARGE SCALE GENOMIC DNA]</scope>
    <source>
        <strain evidence="3">PB2801</strain>
    </source>
</reference>
<dbReference type="EMBL" id="GL379807">
    <property type="protein sequence ID" value="EGT41492.1"/>
    <property type="molecule type" value="Genomic_DNA"/>
</dbReference>
<accession>G0MQW2</accession>
<sequence length="228" mass="26692">MPVPEFEKIVGEVYHTQFANDSILNIDVDEQRTSKLLSKNDNACLKRLVVKFRFHLKEGHENIEKYKKGDILLDHAIFISDLMIKRTVDLQNVAKHEKDKNRRSENFMVIVSLFKKGLIAFERQQEQLRRHLARLAFANTEEGAAYFKKQARDELEILIRERVELYKKKQAESEGQPKPKIAKNGMTGIKEETEEEITVENLELKSEEEEPKQKPEEDEKKDVEPKSD</sequence>
<protein>
    <submittedName>
        <fullName evidence="2">Uncharacterized protein</fullName>
    </submittedName>
</protein>
<dbReference type="eggNOG" id="ENOG502THDT">
    <property type="taxonomic scope" value="Eukaryota"/>
</dbReference>
<name>G0MQW2_CAEBE</name>
<evidence type="ECO:0000313" key="3">
    <source>
        <dbReference type="Proteomes" id="UP000008068"/>
    </source>
</evidence>
<dbReference type="AlphaFoldDB" id="G0MQW2"/>
<gene>
    <name evidence="2" type="ORF">CAEBREN_16189</name>
</gene>
<feature type="compositionally biased region" description="Basic and acidic residues" evidence="1">
    <location>
        <begin position="211"/>
        <end position="228"/>
    </location>
</feature>
<evidence type="ECO:0000256" key="1">
    <source>
        <dbReference type="SAM" id="MobiDB-lite"/>
    </source>
</evidence>
<dbReference type="Proteomes" id="UP000008068">
    <property type="component" value="Unassembled WGS sequence"/>
</dbReference>
<proteinExistence type="predicted"/>